<evidence type="ECO:0000256" key="1">
    <source>
        <dbReference type="SAM" id="SignalP"/>
    </source>
</evidence>
<proteinExistence type="evidence at transcript level"/>
<protein>
    <submittedName>
        <fullName evidence="2">Defensin 1</fullName>
    </submittedName>
</protein>
<name>B9UZC8_PANJA</name>
<evidence type="ECO:0000313" key="2">
    <source>
        <dbReference type="EMBL" id="ACM62357.1"/>
    </source>
</evidence>
<reference evidence="2" key="1">
    <citation type="journal article" date="2009" name="Dev. Comp. Immunol.">
        <title>Characterization of two isoforms of Japanese spiny lobster Panulirus japonicus defensin cDNA.</title>
        <authorList>
            <person name="Pisuttharachai D."/>
            <person name="Yasuike M."/>
            <person name="Aono H."/>
            <person name="Yano Y."/>
            <person name="Murakami K."/>
            <person name="Kondo H."/>
            <person name="Aoki T."/>
            <person name="Hirono I."/>
        </authorList>
    </citation>
    <scope>NUCLEOTIDE SEQUENCE</scope>
</reference>
<feature type="signal peptide" evidence="1">
    <location>
        <begin position="1"/>
        <end position="22"/>
    </location>
</feature>
<sequence>MKTKAIVMLMLLVLVAATLVQGEPEPSYFNDCGSNGGSCTRGYCSYSNRLPYTCSLGRTCCRLAYV</sequence>
<feature type="chain" id="PRO_5002893299" evidence="1">
    <location>
        <begin position="23"/>
        <end position="66"/>
    </location>
</feature>
<keyword evidence="1" id="KW-0732">Signal</keyword>
<dbReference type="EMBL" id="FJ205395">
    <property type="protein sequence ID" value="ACM62357.1"/>
    <property type="molecule type" value="mRNA"/>
</dbReference>
<organism evidence="2">
    <name type="scientific">Panulirus japonicus</name>
    <name type="common">Japanese spiny lobster</name>
    <name type="synonym">Palinurus japonicus</name>
    <dbReference type="NCBI Taxonomy" id="6736"/>
    <lineage>
        <taxon>Eukaryota</taxon>
        <taxon>Metazoa</taxon>
        <taxon>Ecdysozoa</taxon>
        <taxon>Arthropoda</taxon>
        <taxon>Crustacea</taxon>
        <taxon>Multicrustacea</taxon>
        <taxon>Malacostraca</taxon>
        <taxon>Eumalacostraca</taxon>
        <taxon>Eucarida</taxon>
        <taxon>Decapoda</taxon>
        <taxon>Pleocyemata</taxon>
        <taxon>Achelata</taxon>
        <taxon>Palinuroidea</taxon>
        <taxon>Palinuridae</taxon>
        <taxon>Panulirus</taxon>
    </lineage>
</organism>
<dbReference type="AlphaFoldDB" id="B9UZC8"/>
<accession>B9UZC8</accession>